<gene>
    <name evidence="1" type="ORF">BN424_3616</name>
</gene>
<evidence type="ECO:0000313" key="2">
    <source>
        <dbReference type="Proteomes" id="UP000000212"/>
    </source>
</evidence>
<dbReference type="AlphaFoldDB" id="K8E7U0"/>
<reference evidence="2" key="1">
    <citation type="journal article" date="2013" name="Genome Announc.">
        <title>Complete Chromosome Sequence of Carnobacterium maltaromaticum LMA 28.</title>
        <authorList>
            <person name="Cailliez-Grimal C."/>
            <person name="Chaillou S."/>
            <person name="Anba-Mondoloni J."/>
            <person name="Loux V."/>
            <person name="Afzal M.I."/>
            <person name="Rahman A."/>
            <person name="Kergourlay G."/>
            <person name="Champomier-Verges M.C."/>
            <person name="Zagorec M."/>
            <person name="Dalgaard P."/>
            <person name="Leisner J.J."/>
            <person name="Prevost H."/>
            <person name="Revol-Junelles A.M."/>
            <person name="Borges F."/>
        </authorList>
    </citation>
    <scope>NUCLEOTIDE SEQUENCE</scope>
    <source>
        <strain evidence="2">LMA28</strain>
    </source>
</reference>
<evidence type="ECO:0000313" key="1">
    <source>
        <dbReference type="EMBL" id="CCO13022.2"/>
    </source>
</evidence>
<dbReference type="EMBL" id="HE999757">
    <property type="protein sequence ID" value="CCO13022.2"/>
    <property type="molecule type" value="Genomic_DNA"/>
</dbReference>
<name>K8E7U0_CARML</name>
<dbReference type="Proteomes" id="UP000000212">
    <property type="component" value="Chromosome"/>
</dbReference>
<proteinExistence type="predicted"/>
<protein>
    <recommendedName>
        <fullName evidence="3">N-acetyltransferase domain-containing protein</fullName>
    </recommendedName>
</protein>
<organism evidence="1 2">
    <name type="scientific">Carnobacterium maltaromaticum LMA28</name>
    <dbReference type="NCBI Taxonomy" id="1234679"/>
    <lineage>
        <taxon>Bacteria</taxon>
        <taxon>Bacillati</taxon>
        <taxon>Bacillota</taxon>
        <taxon>Bacilli</taxon>
        <taxon>Lactobacillales</taxon>
        <taxon>Carnobacteriaceae</taxon>
        <taxon>Carnobacterium</taxon>
    </lineage>
</organism>
<keyword evidence="2" id="KW-1185">Reference proteome</keyword>
<dbReference type="KEGG" id="cml:BN424_3616"/>
<dbReference type="RefSeq" id="WP_015077909.1">
    <property type="nucleotide sequence ID" value="NC_019425.2"/>
</dbReference>
<sequence length="157" mass="19137">MEKVSFVIPKNENEYKFVEECFYDERFIKYIRIGWEAMKDVHLIKMENKNMGLIVFNIYESGSLKKAEPIIFLMNSTKYTQKIFINIFFDLFKVKKIDVLIIKVYSINFIMENLLKRFEFKYCGKIKNIQKDIDVSYFYCDRVLHEYMVGCYDNYKY</sequence>
<evidence type="ECO:0008006" key="3">
    <source>
        <dbReference type="Google" id="ProtNLM"/>
    </source>
</evidence>
<dbReference type="HOGENOM" id="CLU_1674735_0_0_9"/>
<accession>K8E7U0</accession>